<keyword evidence="1" id="KW-1185">Reference proteome</keyword>
<evidence type="ECO:0000313" key="2">
    <source>
        <dbReference type="WBParaSite" id="TREG1_103190.1"/>
    </source>
</evidence>
<name>A0AA85ISV8_TRIRE</name>
<accession>A0AA85ISV8</accession>
<proteinExistence type="predicted"/>
<reference evidence="2" key="2">
    <citation type="submission" date="2023-11" db="UniProtKB">
        <authorList>
            <consortium name="WormBaseParasite"/>
        </authorList>
    </citation>
    <scope>IDENTIFICATION</scope>
</reference>
<evidence type="ECO:0000313" key="1">
    <source>
        <dbReference type="Proteomes" id="UP000050795"/>
    </source>
</evidence>
<organism evidence="1 2">
    <name type="scientific">Trichobilharzia regenti</name>
    <name type="common">Nasal bird schistosome</name>
    <dbReference type="NCBI Taxonomy" id="157069"/>
    <lineage>
        <taxon>Eukaryota</taxon>
        <taxon>Metazoa</taxon>
        <taxon>Spiralia</taxon>
        <taxon>Lophotrochozoa</taxon>
        <taxon>Platyhelminthes</taxon>
        <taxon>Trematoda</taxon>
        <taxon>Digenea</taxon>
        <taxon>Strigeidida</taxon>
        <taxon>Schistosomatoidea</taxon>
        <taxon>Schistosomatidae</taxon>
        <taxon>Trichobilharzia</taxon>
    </lineage>
</organism>
<sequence>MASAQVHRFQQRVSNLQSHHKLASIRHCEAVNSYVNQNNELMNCLLIHLKAADKNVKRTKRITKPRNTHSHLTKSVRFTGKSYAMQPPYVEQTNTMYHHSIPRQTNCVNRCFTKELWNEFGTTGMGNEQFVCNSKEPIFPPPTYAEPSEPAIFNDCSWKNWLSDDKGRNDDVILQNNWPSATLQPDYTSCSNNYSCDEVNSFVYNETLQEKRFWSSDNPPNDRGKQTANFTSDCNFSVPQPVDSYWLKQSTSYSDIKHSPLANTDSYVYDETLYARQNSFPSSTHNIISEDVNCFPINRINNYSLEYNPLNVNCRISESCKNSINPILASTYPPSGSNSHYYHSTITGFNTDECLKPHYNYMPYYPSNYGSNNNDNSNNNCNESNL</sequence>
<reference evidence="1" key="1">
    <citation type="submission" date="2022-06" db="EMBL/GenBank/DDBJ databases">
        <authorList>
            <person name="Berger JAMES D."/>
            <person name="Berger JAMES D."/>
        </authorList>
    </citation>
    <scope>NUCLEOTIDE SEQUENCE [LARGE SCALE GENOMIC DNA]</scope>
</reference>
<protein>
    <submittedName>
        <fullName evidence="2">Serine/threonine-protein kinase DDB_G0282963</fullName>
    </submittedName>
</protein>
<dbReference type="Proteomes" id="UP000050795">
    <property type="component" value="Unassembled WGS sequence"/>
</dbReference>
<dbReference type="AlphaFoldDB" id="A0AA85ISV8"/>
<dbReference type="WBParaSite" id="TREG1_103190.1">
    <property type="protein sequence ID" value="TREG1_103190.1"/>
    <property type="gene ID" value="TREG1_103190"/>
</dbReference>